<evidence type="ECO:0000313" key="1">
    <source>
        <dbReference type="EMBL" id="KAG0575933.1"/>
    </source>
</evidence>
<gene>
    <name evidence="1" type="ORF">KC19_5G041400</name>
</gene>
<dbReference type="AlphaFoldDB" id="A0A8T0HZU7"/>
<evidence type="ECO:0000313" key="2">
    <source>
        <dbReference type="Proteomes" id="UP000822688"/>
    </source>
</evidence>
<comment type="caution">
    <text evidence="1">The sequence shown here is derived from an EMBL/GenBank/DDBJ whole genome shotgun (WGS) entry which is preliminary data.</text>
</comment>
<dbReference type="EMBL" id="CM026425">
    <property type="protein sequence ID" value="KAG0575933.1"/>
    <property type="molecule type" value="Genomic_DNA"/>
</dbReference>
<sequence length="84" mass="9666">MHTYEFATIGRRVCLVQNKMLRSILLIRSAYSEQRAGRKQARLAQLKRGAGAHKVHHLPPHHGRLSHSDWPTFNHALINQKPPE</sequence>
<proteinExistence type="predicted"/>
<protein>
    <submittedName>
        <fullName evidence="1">Uncharacterized protein</fullName>
    </submittedName>
</protein>
<name>A0A8T0HZU7_CERPU</name>
<organism evidence="1 2">
    <name type="scientific">Ceratodon purpureus</name>
    <name type="common">Fire moss</name>
    <name type="synonym">Dicranum purpureum</name>
    <dbReference type="NCBI Taxonomy" id="3225"/>
    <lineage>
        <taxon>Eukaryota</taxon>
        <taxon>Viridiplantae</taxon>
        <taxon>Streptophyta</taxon>
        <taxon>Embryophyta</taxon>
        <taxon>Bryophyta</taxon>
        <taxon>Bryophytina</taxon>
        <taxon>Bryopsida</taxon>
        <taxon>Dicranidae</taxon>
        <taxon>Pseudoditrichales</taxon>
        <taxon>Ditrichaceae</taxon>
        <taxon>Ceratodon</taxon>
    </lineage>
</organism>
<reference evidence="1" key="1">
    <citation type="submission" date="2020-06" db="EMBL/GenBank/DDBJ databases">
        <title>WGS assembly of Ceratodon purpureus strain R40.</title>
        <authorList>
            <person name="Carey S.B."/>
            <person name="Jenkins J."/>
            <person name="Shu S."/>
            <person name="Lovell J.T."/>
            <person name="Sreedasyam A."/>
            <person name="Maumus F."/>
            <person name="Tiley G.P."/>
            <person name="Fernandez-Pozo N."/>
            <person name="Barry K."/>
            <person name="Chen C."/>
            <person name="Wang M."/>
            <person name="Lipzen A."/>
            <person name="Daum C."/>
            <person name="Saski C.A."/>
            <person name="Payton A.C."/>
            <person name="Mcbreen J.C."/>
            <person name="Conrad R.E."/>
            <person name="Kollar L.M."/>
            <person name="Olsson S."/>
            <person name="Huttunen S."/>
            <person name="Landis J.B."/>
            <person name="Wickett N.J."/>
            <person name="Johnson M.G."/>
            <person name="Rensing S.A."/>
            <person name="Grimwood J."/>
            <person name="Schmutz J."/>
            <person name="Mcdaniel S.F."/>
        </authorList>
    </citation>
    <scope>NUCLEOTIDE SEQUENCE</scope>
    <source>
        <strain evidence="1">R40</strain>
    </source>
</reference>
<accession>A0A8T0HZU7</accession>
<keyword evidence="2" id="KW-1185">Reference proteome</keyword>
<dbReference type="Proteomes" id="UP000822688">
    <property type="component" value="Chromosome 5"/>
</dbReference>